<keyword evidence="5" id="KW-0503">Monooxygenase</keyword>
<evidence type="ECO:0000256" key="6">
    <source>
        <dbReference type="SAM" id="Phobius"/>
    </source>
</evidence>
<sequence length="506" mass="57829">MDVHKPLLQTLDLPFALSIFFLISVFTLFRLINGARSEKLNTPPSPPKLPIIGNLHQLGKLIHRSLHDISEKYGSLVLLHMGRNPMLVVSSAEMAKEIKTNHDIVFANRPFMTASNLFFYGCINVAFSPYSEYWRQVRKVCVMELLSLKRVQSFHLVREEEVALMIENISSSRSTGVPVNVSEILLAVTNNIVSRCVLGRKYEENGDNRFGELSKELVRLLAAFSFGDMFPWLAWMDFFFIRKIKKISKELDIFFDQIIDEHLMQIKEEDCNAAQDFVDILLHIQQNDSLGISFGRTNIKAIILDMFVGGTGTASTAMEWVMAELVKNPNVMMKAQEEVRRVVGKKKVVNMKDIRQMVYLESVIKETLRLHPPFALLVQENSTNTTVKGYHIPAKSTVLINLWAIQRDFKSWDSPCDFIPERFINNPIDFNGQDYEFIPFGSGRRRCPGMAFAMAIVEVVVVNLIYWFDWELPDAAEKEQLDMSEDIGLSVSRKIPLHLVPVSNFS</sequence>
<gene>
    <name evidence="7" type="ORF">IFM89_027559</name>
</gene>
<dbReference type="GO" id="GO:0004497">
    <property type="term" value="F:monooxygenase activity"/>
    <property type="evidence" value="ECO:0007669"/>
    <property type="project" value="UniProtKB-KW"/>
</dbReference>
<dbReference type="GO" id="GO:0020037">
    <property type="term" value="F:heme binding"/>
    <property type="evidence" value="ECO:0007669"/>
    <property type="project" value="InterPro"/>
</dbReference>
<dbReference type="OrthoDB" id="1470350at2759"/>
<dbReference type="FunFam" id="1.10.630.10:FF:000011">
    <property type="entry name" value="Cytochrome P450 83B1"/>
    <property type="match status" value="1"/>
</dbReference>
<dbReference type="PRINTS" id="PR00385">
    <property type="entry name" value="P450"/>
</dbReference>
<dbReference type="PROSITE" id="PS00086">
    <property type="entry name" value="CYTOCHROME_P450"/>
    <property type="match status" value="1"/>
</dbReference>
<dbReference type="PRINTS" id="PR00463">
    <property type="entry name" value="EP450I"/>
</dbReference>
<dbReference type="EMBL" id="JADFTS010000006">
    <property type="protein sequence ID" value="KAF9602430.1"/>
    <property type="molecule type" value="Genomic_DNA"/>
</dbReference>
<feature type="transmembrane region" description="Helical" evidence="6">
    <location>
        <begin position="13"/>
        <end position="32"/>
    </location>
</feature>
<dbReference type="InterPro" id="IPR036396">
    <property type="entry name" value="Cyt_P450_sf"/>
</dbReference>
<feature type="binding site" description="axial binding residue" evidence="4">
    <location>
        <position position="447"/>
    </location>
    <ligand>
        <name>heme</name>
        <dbReference type="ChEBI" id="CHEBI:30413"/>
    </ligand>
    <ligandPart>
        <name>Fe</name>
        <dbReference type="ChEBI" id="CHEBI:18248"/>
    </ligandPart>
</feature>
<dbReference type="Gene3D" id="1.10.630.10">
    <property type="entry name" value="Cytochrome P450"/>
    <property type="match status" value="1"/>
</dbReference>
<dbReference type="GO" id="GO:0005506">
    <property type="term" value="F:iron ion binding"/>
    <property type="evidence" value="ECO:0007669"/>
    <property type="project" value="InterPro"/>
</dbReference>
<keyword evidence="5" id="KW-0560">Oxidoreductase</keyword>
<dbReference type="InterPro" id="IPR002401">
    <property type="entry name" value="Cyt_P450_E_grp-I"/>
</dbReference>
<feature type="transmembrane region" description="Helical" evidence="6">
    <location>
        <begin position="217"/>
        <end position="241"/>
    </location>
</feature>
<dbReference type="GO" id="GO:0016705">
    <property type="term" value="F:oxidoreductase activity, acting on paired donors, with incorporation or reduction of molecular oxygen"/>
    <property type="evidence" value="ECO:0007669"/>
    <property type="project" value="InterPro"/>
</dbReference>
<evidence type="ECO:0000313" key="8">
    <source>
        <dbReference type="Proteomes" id="UP000631114"/>
    </source>
</evidence>
<dbReference type="InterPro" id="IPR017972">
    <property type="entry name" value="Cyt_P450_CS"/>
</dbReference>
<keyword evidence="6" id="KW-1133">Transmembrane helix</keyword>
<dbReference type="SUPFAM" id="SSF48264">
    <property type="entry name" value="Cytochrome P450"/>
    <property type="match status" value="1"/>
</dbReference>
<dbReference type="AlphaFoldDB" id="A0A835HN09"/>
<dbReference type="CDD" id="cd11072">
    <property type="entry name" value="CYP71-like"/>
    <property type="match status" value="1"/>
</dbReference>
<comment type="similarity">
    <text evidence="1 5">Belongs to the cytochrome P450 family.</text>
</comment>
<dbReference type="PANTHER" id="PTHR47955:SF18">
    <property type="entry name" value="CYTOCHROME P450 71A1-LIKE"/>
    <property type="match status" value="1"/>
</dbReference>
<keyword evidence="6" id="KW-0472">Membrane</keyword>
<dbReference type="Pfam" id="PF00067">
    <property type="entry name" value="p450"/>
    <property type="match status" value="1"/>
</dbReference>
<organism evidence="7 8">
    <name type="scientific">Coptis chinensis</name>
    <dbReference type="NCBI Taxonomy" id="261450"/>
    <lineage>
        <taxon>Eukaryota</taxon>
        <taxon>Viridiplantae</taxon>
        <taxon>Streptophyta</taxon>
        <taxon>Embryophyta</taxon>
        <taxon>Tracheophyta</taxon>
        <taxon>Spermatophyta</taxon>
        <taxon>Magnoliopsida</taxon>
        <taxon>Ranunculales</taxon>
        <taxon>Ranunculaceae</taxon>
        <taxon>Coptidoideae</taxon>
        <taxon>Coptis</taxon>
    </lineage>
</organism>
<evidence type="ECO:0000256" key="1">
    <source>
        <dbReference type="ARBA" id="ARBA00010617"/>
    </source>
</evidence>
<keyword evidence="8" id="KW-1185">Reference proteome</keyword>
<evidence type="ECO:0000313" key="7">
    <source>
        <dbReference type="EMBL" id="KAF9602430.1"/>
    </source>
</evidence>
<keyword evidence="2 4" id="KW-0479">Metal-binding</keyword>
<dbReference type="InterPro" id="IPR001128">
    <property type="entry name" value="Cyt_P450"/>
</dbReference>
<protein>
    <recommendedName>
        <fullName evidence="9">Cytochrome P450</fullName>
    </recommendedName>
</protein>
<accession>A0A835HN09</accession>
<keyword evidence="6" id="KW-0812">Transmembrane</keyword>
<dbReference type="PANTHER" id="PTHR47955">
    <property type="entry name" value="CYTOCHROME P450 FAMILY 71 PROTEIN"/>
    <property type="match status" value="1"/>
</dbReference>
<name>A0A835HN09_9MAGN</name>
<reference evidence="7 8" key="1">
    <citation type="submission" date="2020-10" db="EMBL/GenBank/DDBJ databases">
        <title>The Coptis chinensis genome and diversification of protoberbering-type alkaloids.</title>
        <authorList>
            <person name="Wang B."/>
            <person name="Shu S."/>
            <person name="Song C."/>
            <person name="Liu Y."/>
        </authorList>
    </citation>
    <scope>NUCLEOTIDE SEQUENCE [LARGE SCALE GENOMIC DNA]</scope>
    <source>
        <strain evidence="7">HL-2020</strain>
        <tissue evidence="7">Leaf</tissue>
    </source>
</reference>
<comment type="caution">
    <text evidence="7">The sequence shown here is derived from an EMBL/GenBank/DDBJ whole genome shotgun (WGS) entry which is preliminary data.</text>
</comment>
<evidence type="ECO:0008006" key="9">
    <source>
        <dbReference type="Google" id="ProtNLM"/>
    </source>
</evidence>
<comment type="cofactor">
    <cofactor evidence="4">
        <name>heme</name>
        <dbReference type="ChEBI" id="CHEBI:30413"/>
    </cofactor>
</comment>
<evidence type="ECO:0000256" key="5">
    <source>
        <dbReference type="RuleBase" id="RU000461"/>
    </source>
</evidence>
<dbReference type="Proteomes" id="UP000631114">
    <property type="component" value="Unassembled WGS sequence"/>
</dbReference>
<dbReference type="GO" id="GO:0044550">
    <property type="term" value="P:secondary metabolite biosynthetic process"/>
    <property type="evidence" value="ECO:0007669"/>
    <property type="project" value="UniProtKB-ARBA"/>
</dbReference>
<evidence type="ECO:0000256" key="3">
    <source>
        <dbReference type="ARBA" id="ARBA00023004"/>
    </source>
</evidence>
<evidence type="ECO:0000256" key="2">
    <source>
        <dbReference type="ARBA" id="ARBA00022723"/>
    </source>
</evidence>
<evidence type="ECO:0000256" key="4">
    <source>
        <dbReference type="PIRSR" id="PIRSR602401-1"/>
    </source>
</evidence>
<keyword evidence="4 5" id="KW-0349">Heme</keyword>
<keyword evidence="3 4" id="KW-0408">Iron</keyword>
<proteinExistence type="inferred from homology"/>